<dbReference type="InterPro" id="IPR055870">
    <property type="entry name" value="DUF7447"/>
</dbReference>
<gene>
    <name evidence="1" type="ORF">Ccr32_gp011</name>
    <name evidence="2" type="ORF">Ccr32_gp323</name>
</gene>
<name>A0A1V0EEA1_9CAUD</name>
<accession>A0A1V0EEA1</accession>
<dbReference type="Proteomes" id="UP000222485">
    <property type="component" value="Genome"/>
</dbReference>
<dbReference type="Pfam" id="PF24239">
    <property type="entry name" value="DUF7447"/>
    <property type="match status" value="1"/>
</dbReference>
<evidence type="ECO:0000313" key="3">
    <source>
        <dbReference type="Proteomes" id="UP000222485"/>
    </source>
</evidence>
<evidence type="ECO:0000313" key="2">
    <source>
        <dbReference type="EMBL" id="ARB15241.1"/>
    </source>
</evidence>
<dbReference type="EMBL" id="KY555146">
    <property type="protein sequence ID" value="ARB15241.1"/>
    <property type="molecule type" value="Genomic_DNA"/>
</dbReference>
<reference evidence="2" key="2">
    <citation type="journal article" date="2017" name="Curr. Microbiol.">
        <title>Genomic diversity of type B3 bacteriophages of Caulobacter crescentus.</title>
        <authorList>
            <person name="Ash K.T."/>
            <person name="Drake K.M."/>
            <person name="Gibbs W.S."/>
            <person name="Ely B."/>
        </authorList>
    </citation>
    <scope>NUCLEOTIDE SEQUENCE</scope>
</reference>
<proteinExistence type="predicted"/>
<protein>
    <submittedName>
        <fullName evidence="2">Uncharacterized protein</fullName>
    </submittedName>
</protein>
<dbReference type="EMBL" id="KY555146">
    <property type="protein sequence ID" value="ARB14930.1"/>
    <property type="molecule type" value="Genomic_DNA"/>
</dbReference>
<organism evidence="2 3">
    <name type="scientific">Caulobacter phage Ccr32</name>
    <dbReference type="NCBI Taxonomy" id="1959738"/>
    <lineage>
        <taxon>Viruses</taxon>
        <taxon>Duplodnaviria</taxon>
        <taxon>Heunggongvirae</taxon>
        <taxon>Uroviricota</taxon>
        <taxon>Caudoviricetes</taxon>
        <taxon>Jeanschmidtviridae</taxon>
        <taxon>Shapirovirus</taxon>
        <taxon>Shapirovirus cbk</taxon>
    </lineage>
</organism>
<evidence type="ECO:0000313" key="1">
    <source>
        <dbReference type="EMBL" id="ARB14930.1"/>
    </source>
</evidence>
<reference evidence="3" key="1">
    <citation type="journal article" date="2017" name="Curr. Microbiol.">
        <title>Genomic Diversity of Type B3 Bacteriophages of Caulobacter crescentus.</title>
        <authorList>
            <person name="Ash K.T."/>
            <person name="Drake K.M."/>
            <person name="Gibbs W.S."/>
            <person name="Ely B."/>
        </authorList>
    </citation>
    <scope>NUCLEOTIDE SEQUENCE [LARGE SCALE GENOMIC DNA]</scope>
</reference>
<sequence>MRTTKAQRFAAIAFDALAKALSEPRQAVARVTKWEGAGHSFANLQRDYERYGPGARSWFGRAEMRFFGTRLEAAPLDFPALACTLFLTSETPPGAGRVWTLRAYVWASADITTLTHGDETDAATAQAAFDLLWRVLAAR</sequence>